<dbReference type="AlphaFoldDB" id="A0A0U1DBX6"/>
<feature type="transmembrane region" description="Helical" evidence="1">
    <location>
        <begin position="61"/>
        <end position="79"/>
    </location>
</feature>
<dbReference type="OrthoDB" id="4734452at2"/>
<dbReference type="RefSeq" id="WP_141659183.1">
    <property type="nucleotide sequence ID" value="NZ_CTEC01000001.1"/>
</dbReference>
<evidence type="ECO:0000313" key="3">
    <source>
        <dbReference type="Proteomes" id="UP000199601"/>
    </source>
</evidence>
<proteinExistence type="predicted"/>
<dbReference type="EMBL" id="CTEC01000001">
    <property type="protein sequence ID" value="CQD12141.1"/>
    <property type="molecule type" value="Genomic_DNA"/>
</dbReference>
<gene>
    <name evidence="2" type="ORF">BN000_02554</name>
</gene>
<accession>A0A0U1DBX6</accession>
<feature type="transmembrane region" description="Helical" evidence="1">
    <location>
        <begin position="152"/>
        <end position="170"/>
    </location>
</feature>
<dbReference type="InterPro" id="IPR033458">
    <property type="entry name" value="DUF5134"/>
</dbReference>
<keyword evidence="1" id="KW-0472">Membrane</keyword>
<name>A0A0U1DBX6_9MYCO</name>
<keyword evidence="1" id="KW-0812">Transmembrane</keyword>
<sequence>MDNTLRWLVTALFAVSFATYGYFLVAQRRCWTGVVSQLLHLAMSAVMILMAWGVGMTFPTVVAATCFLLGGAWFVGIAGHGPWAGDGRLTNYYYALMMVAMAWMYVAMNGSLPGRAGHPGDAAMSMPAHSPASGMQHAAHRMSPAVPDWVSIVNWTAALGFGAVAMFWAYRWMAQRWTKSAPRTVGLSYAQIVTQTVTAAGTALMFADIL</sequence>
<dbReference type="Proteomes" id="UP000199601">
    <property type="component" value="Unassembled WGS sequence"/>
</dbReference>
<keyword evidence="1" id="KW-1133">Transmembrane helix</keyword>
<feature type="transmembrane region" description="Helical" evidence="1">
    <location>
        <begin position="6"/>
        <end position="26"/>
    </location>
</feature>
<evidence type="ECO:0000313" key="2">
    <source>
        <dbReference type="EMBL" id="CQD12141.1"/>
    </source>
</evidence>
<feature type="transmembrane region" description="Helical" evidence="1">
    <location>
        <begin position="38"/>
        <end position="55"/>
    </location>
</feature>
<evidence type="ECO:0000256" key="1">
    <source>
        <dbReference type="SAM" id="Phobius"/>
    </source>
</evidence>
<keyword evidence="3" id="KW-1185">Reference proteome</keyword>
<dbReference type="Pfam" id="PF17197">
    <property type="entry name" value="DUF5134"/>
    <property type="match status" value="1"/>
</dbReference>
<organism evidence="2 3">
    <name type="scientific">Mycobacterium europaeum</name>
    <dbReference type="NCBI Taxonomy" id="761804"/>
    <lineage>
        <taxon>Bacteria</taxon>
        <taxon>Bacillati</taxon>
        <taxon>Actinomycetota</taxon>
        <taxon>Actinomycetes</taxon>
        <taxon>Mycobacteriales</taxon>
        <taxon>Mycobacteriaceae</taxon>
        <taxon>Mycobacterium</taxon>
        <taxon>Mycobacterium simiae complex</taxon>
    </lineage>
</organism>
<reference evidence="3" key="1">
    <citation type="submission" date="2015-03" db="EMBL/GenBank/DDBJ databases">
        <authorList>
            <person name="Urmite Genomes"/>
        </authorList>
    </citation>
    <scope>NUCLEOTIDE SEQUENCE [LARGE SCALE GENOMIC DNA]</scope>
    <source>
        <strain evidence="3">CSUR P1344</strain>
    </source>
</reference>
<feature type="transmembrane region" description="Helical" evidence="1">
    <location>
        <begin position="91"/>
        <end position="108"/>
    </location>
</feature>
<protein>
    <submittedName>
        <fullName evidence="2">Putative integral membrane protein</fullName>
    </submittedName>
</protein>